<feature type="region of interest" description="Disordered" evidence="1">
    <location>
        <begin position="104"/>
        <end position="127"/>
    </location>
</feature>
<evidence type="ECO:0008006" key="5">
    <source>
        <dbReference type="Google" id="ProtNLM"/>
    </source>
</evidence>
<reference evidence="4" key="1">
    <citation type="submission" date="2024-04" db="EMBL/GenBank/DDBJ databases">
        <authorList>
            <person name="Shaw F."/>
            <person name="Minotto A."/>
        </authorList>
    </citation>
    <scope>NUCLEOTIDE SEQUENCE [LARGE SCALE GENOMIC DNA]</scope>
</reference>
<proteinExistence type="predicted"/>
<name>A0ABP1CQ47_9APHY</name>
<gene>
    <name evidence="3" type="ORF">GFSPODELE1_LOCUS1857</name>
</gene>
<evidence type="ECO:0000313" key="3">
    <source>
        <dbReference type="EMBL" id="CAL1697795.1"/>
    </source>
</evidence>
<keyword evidence="2" id="KW-0732">Signal</keyword>
<feature type="compositionally biased region" description="Low complexity" evidence="1">
    <location>
        <begin position="104"/>
        <end position="124"/>
    </location>
</feature>
<sequence length="230" mass="22306">MIPSTSTLLSLLLAAAYVVAIPAEPSISTGITSTIFASNPSEISTFTGVQTTVVVSVTPSSVPSCVAVSSGSVVTVTISGSLVPTSGATSSLLVARQDDIASSSVEASTTASPTNLSTTLSPNSTPVPDGTITISSVAPTAAPSSTFVDSCGVTTVAVIVSSASRPSAAPSSGSSSNSNTTNNGGSDNINTGNTGDDFGNTGTGTTMAGGLWARCSVPLGALAGAFMLFA</sequence>
<feature type="region of interest" description="Disordered" evidence="1">
    <location>
        <begin position="164"/>
        <end position="200"/>
    </location>
</feature>
<feature type="chain" id="PRO_5046300251" description="GPI anchored protein" evidence="2">
    <location>
        <begin position="21"/>
        <end position="230"/>
    </location>
</feature>
<evidence type="ECO:0000256" key="2">
    <source>
        <dbReference type="SAM" id="SignalP"/>
    </source>
</evidence>
<keyword evidence="4" id="KW-1185">Reference proteome</keyword>
<accession>A0ABP1CQ47</accession>
<feature type="signal peptide" evidence="2">
    <location>
        <begin position="1"/>
        <end position="20"/>
    </location>
</feature>
<protein>
    <recommendedName>
        <fullName evidence="5">GPI anchored protein</fullName>
    </recommendedName>
</protein>
<evidence type="ECO:0000313" key="4">
    <source>
        <dbReference type="Proteomes" id="UP001497453"/>
    </source>
</evidence>
<organism evidence="3 4">
    <name type="scientific">Somion occarium</name>
    <dbReference type="NCBI Taxonomy" id="3059160"/>
    <lineage>
        <taxon>Eukaryota</taxon>
        <taxon>Fungi</taxon>
        <taxon>Dikarya</taxon>
        <taxon>Basidiomycota</taxon>
        <taxon>Agaricomycotina</taxon>
        <taxon>Agaricomycetes</taxon>
        <taxon>Polyporales</taxon>
        <taxon>Cerrenaceae</taxon>
        <taxon>Somion</taxon>
    </lineage>
</organism>
<dbReference type="EMBL" id="OZ037953">
    <property type="protein sequence ID" value="CAL1697795.1"/>
    <property type="molecule type" value="Genomic_DNA"/>
</dbReference>
<dbReference type="Proteomes" id="UP001497453">
    <property type="component" value="Chromosome 10"/>
</dbReference>
<evidence type="ECO:0000256" key="1">
    <source>
        <dbReference type="SAM" id="MobiDB-lite"/>
    </source>
</evidence>
<feature type="compositionally biased region" description="Low complexity" evidence="1">
    <location>
        <begin position="171"/>
        <end position="200"/>
    </location>
</feature>